<evidence type="ECO:0000313" key="1">
    <source>
        <dbReference type="EMBL" id="NYZ68046.1"/>
    </source>
</evidence>
<name>A0A853IK72_9GAMM</name>
<reference evidence="1 2" key="1">
    <citation type="submission" date="2020-07" db="EMBL/GenBank/DDBJ databases">
        <title>Endozoicomonas sp. nov., isolated from sediment.</title>
        <authorList>
            <person name="Gu T."/>
        </authorList>
    </citation>
    <scope>NUCLEOTIDE SEQUENCE [LARGE SCALE GENOMIC DNA]</scope>
    <source>
        <strain evidence="1 2">SM1973</strain>
    </source>
</reference>
<dbReference type="RefSeq" id="WP_180570061.1">
    <property type="nucleotide sequence ID" value="NZ_JACCKB010000033.1"/>
</dbReference>
<dbReference type="EMBL" id="JACCKB010000033">
    <property type="protein sequence ID" value="NYZ68046.1"/>
    <property type="molecule type" value="Genomic_DNA"/>
</dbReference>
<dbReference type="Proteomes" id="UP000569732">
    <property type="component" value="Unassembled WGS sequence"/>
</dbReference>
<evidence type="ECO:0000313" key="2">
    <source>
        <dbReference type="Proteomes" id="UP000569732"/>
    </source>
</evidence>
<protein>
    <submittedName>
        <fullName evidence="1">Uncharacterized protein</fullName>
    </submittedName>
</protein>
<sequence>MGETLWHYRAQFLVNKKQFQPLLEALCYHPQDISPDNIYAFVMTEFSSFNFAVTFNKTGDLNKIELISTPEGDIDDLLVPIAPYVEPSSFIECAFRPSNQYLANNEIALIRWEFSHQTVNSALYAIQRDYYSQQEVSRRLLPDLHIAA</sequence>
<organism evidence="1 2">
    <name type="scientific">Spartinivicinus marinus</name>
    <dbReference type="NCBI Taxonomy" id="2994442"/>
    <lineage>
        <taxon>Bacteria</taxon>
        <taxon>Pseudomonadati</taxon>
        <taxon>Pseudomonadota</taxon>
        <taxon>Gammaproteobacteria</taxon>
        <taxon>Oceanospirillales</taxon>
        <taxon>Zooshikellaceae</taxon>
        <taxon>Spartinivicinus</taxon>
    </lineage>
</organism>
<gene>
    <name evidence="1" type="ORF">H0A36_18690</name>
</gene>
<comment type="caution">
    <text evidence="1">The sequence shown here is derived from an EMBL/GenBank/DDBJ whole genome shotgun (WGS) entry which is preliminary data.</text>
</comment>
<keyword evidence="2" id="KW-1185">Reference proteome</keyword>
<accession>A0A853IK72</accession>
<dbReference type="AlphaFoldDB" id="A0A853IK72"/>
<proteinExistence type="predicted"/>